<gene>
    <name evidence="9" type="ORF">AVDCRST_MAG08-41</name>
</gene>
<dbReference type="Pfam" id="PF13442">
    <property type="entry name" value="Cytochrome_CBB3"/>
    <property type="match status" value="1"/>
</dbReference>
<accession>A0A6J4H0F9</accession>
<dbReference type="PANTHER" id="PTHR33751:SF9">
    <property type="entry name" value="CYTOCHROME C4"/>
    <property type="match status" value="1"/>
</dbReference>
<evidence type="ECO:0000256" key="2">
    <source>
        <dbReference type="ARBA" id="ARBA00022617"/>
    </source>
</evidence>
<reference evidence="9" key="1">
    <citation type="submission" date="2020-02" db="EMBL/GenBank/DDBJ databases">
        <authorList>
            <person name="Meier V. D."/>
        </authorList>
    </citation>
    <scope>NUCLEOTIDE SEQUENCE</scope>
    <source>
        <strain evidence="9">AVDCRST_MAG08</strain>
    </source>
</reference>
<dbReference type="Gene3D" id="1.10.760.10">
    <property type="entry name" value="Cytochrome c-like domain"/>
    <property type="match status" value="1"/>
</dbReference>
<sequence>MRGHAAVLAAALVLAGAGVASAQEPPAPAGDPRAGRRLAGAQCAACHGNDGIAVLPEAPNLAGQKAGYTAAQLQHYRSGERKHELMTVVSQALTDAQIADLAAWYEAIEVQATVPGRR</sequence>
<evidence type="ECO:0000256" key="7">
    <source>
        <dbReference type="SAM" id="SignalP"/>
    </source>
</evidence>
<evidence type="ECO:0000256" key="1">
    <source>
        <dbReference type="ARBA" id="ARBA00022448"/>
    </source>
</evidence>
<dbReference type="GO" id="GO:0020037">
    <property type="term" value="F:heme binding"/>
    <property type="evidence" value="ECO:0007669"/>
    <property type="project" value="InterPro"/>
</dbReference>
<dbReference type="InterPro" id="IPR036909">
    <property type="entry name" value="Cyt_c-like_dom_sf"/>
</dbReference>
<keyword evidence="2 6" id="KW-0349">Heme</keyword>
<evidence type="ECO:0000256" key="5">
    <source>
        <dbReference type="ARBA" id="ARBA00023004"/>
    </source>
</evidence>
<name>A0A6J4H0F9_9PROT</name>
<evidence type="ECO:0000259" key="8">
    <source>
        <dbReference type="PROSITE" id="PS51007"/>
    </source>
</evidence>
<keyword evidence="3 6" id="KW-0479">Metal-binding</keyword>
<evidence type="ECO:0000256" key="3">
    <source>
        <dbReference type="ARBA" id="ARBA00022723"/>
    </source>
</evidence>
<dbReference type="SUPFAM" id="SSF46626">
    <property type="entry name" value="Cytochrome c"/>
    <property type="match status" value="1"/>
</dbReference>
<dbReference type="EMBL" id="CADCTG010000004">
    <property type="protein sequence ID" value="CAA9209676.1"/>
    <property type="molecule type" value="Genomic_DNA"/>
</dbReference>
<dbReference type="PANTHER" id="PTHR33751">
    <property type="entry name" value="CBB3-TYPE CYTOCHROME C OXIDASE SUBUNIT FIXP"/>
    <property type="match status" value="1"/>
</dbReference>
<dbReference type="PROSITE" id="PS51007">
    <property type="entry name" value="CYTC"/>
    <property type="match status" value="1"/>
</dbReference>
<organism evidence="9">
    <name type="scientific">uncultured Acetobacteraceae bacterium</name>
    <dbReference type="NCBI Taxonomy" id="169975"/>
    <lineage>
        <taxon>Bacteria</taxon>
        <taxon>Pseudomonadati</taxon>
        <taxon>Pseudomonadota</taxon>
        <taxon>Alphaproteobacteria</taxon>
        <taxon>Acetobacterales</taxon>
        <taxon>Acetobacteraceae</taxon>
        <taxon>environmental samples</taxon>
    </lineage>
</organism>
<keyword evidence="7" id="KW-0732">Signal</keyword>
<dbReference type="InterPro" id="IPR009056">
    <property type="entry name" value="Cyt_c-like_dom"/>
</dbReference>
<dbReference type="AlphaFoldDB" id="A0A6J4H0F9"/>
<dbReference type="GO" id="GO:0009055">
    <property type="term" value="F:electron transfer activity"/>
    <property type="evidence" value="ECO:0007669"/>
    <property type="project" value="InterPro"/>
</dbReference>
<feature type="domain" description="Cytochrome c" evidence="8">
    <location>
        <begin position="30"/>
        <end position="109"/>
    </location>
</feature>
<keyword evidence="4" id="KW-0249">Electron transport</keyword>
<feature type="chain" id="PRO_5027003290" description="Cytochrome c domain-containing protein" evidence="7">
    <location>
        <begin position="23"/>
        <end position="118"/>
    </location>
</feature>
<protein>
    <recommendedName>
        <fullName evidence="8">Cytochrome c domain-containing protein</fullName>
    </recommendedName>
</protein>
<keyword evidence="1" id="KW-0813">Transport</keyword>
<proteinExistence type="predicted"/>
<dbReference type="InterPro" id="IPR050597">
    <property type="entry name" value="Cytochrome_c_Oxidase_Subunit"/>
</dbReference>
<keyword evidence="5 6" id="KW-0408">Iron</keyword>
<evidence type="ECO:0000256" key="6">
    <source>
        <dbReference type="PROSITE-ProRule" id="PRU00433"/>
    </source>
</evidence>
<evidence type="ECO:0000256" key="4">
    <source>
        <dbReference type="ARBA" id="ARBA00022982"/>
    </source>
</evidence>
<dbReference type="GO" id="GO:0046872">
    <property type="term" value="F:metal ion binding"/>
    <property type="evidence" value="ECO:0007669"/>
    <property type="project" value="UniProtKB-KW"/>
</dbReference>
<evidence type="ECO:0000313" key="9">
    <source>
        <dbReference type="EMBL" id="CAA9209676.1"/>
    </source>
</evidence>
<feature type="signal peptide" evidence="7">
    <location>
        <begin position="1"/>
        <end position="22"/>
    </location>
</feature>